<feature type="region of interest" description="Disordered" evidence="1">
    <location>
        <begin position="33"/>
        <end position="54"/>
    </location>
</feature>
<name>A0ABY7PYT7_9ACTN</name>
<proteinExistence type="predicted"/>
<evidence type="ECO:0000313" key="2">
    <source>
        <dbReference type="EMBL" id="WBP85623.1"/>
    </source>
</evidence>
<organism evidence="2 3">
    <name type="scientific">Kitasatospora cathayae</name>
    <dbReference type="NCBI Taxonomy" id="3004092"/>
    <lineage>
        <taxon>Bacteria</taxon>
        <taxon>Bacillati</taxon>
        <taxon>Actinomycetota</taxon>
        <taxon>Actinomycetes</taxon>
        <taxon>Kitasatosporales</taxon>
        <taxon>Streptomycetaceae</taxon>
        <taxon>Kitasatospora</taxon>
    </lineage>
</organism>
<dbReference type="RefSeq" id="WP_270141712.1">
    <property type="nucleotide sequence ID" value="NZ_CP115450.1"/>
</dbReference>
<sequence length="54" mass="5832">MVDRATVTGSCGEADRQVLARGHFVQAAHRLEDHQQPMPHLAPLPCGDANPESN</sequence>
<dbReference type="EMBL" id="CP115450">
    <property type="protein sequence ID" value="WBP85623.1"/>
    <property type="molecule type" value="Genomic_DNA"/>
</dbReference>
<dbReference type="Proteomes" id="UP001212821">
    <property type="component" value="Chromosome"/>
</dbReference>
<reference evidence="3" key="1">
    <citation type="submission" date="2022-12" db="EMBL/GenBank/DDBJ databases">
        <authorList>
            <person name="Mo P."/>
        </authorList>
    </citation>
    <scope>NUCLEOTIDE SEQUENCE [LARGE SCALE GENOMIC DNA]</scope>
    <source>
        <strain evidence="3">HUAS 3-15</strain>
    </source>
</reference>
<accession>A0ABY7PYT7</accession>
<evidence type="ECO:0000256" key="1">
    <source>
        <dbReference type="SAM" id="MobiDB-lite"/>
    </source>
</evidence>
<keyword evidence="3" id="KW-1185">Reference proteome</keyword>
<protein>
    <submittedName>
        <fullName evidence="2">Uncharacterized protein</fullName>
    </submittedName>
</protein>
<evidence type="ECO:0000313" key="3">
    <source>
        <dbReference type="Proteomes" id="UP001212821"/>
    </source>
</evidence>
<gene>
    <name evidence="2" type="ORF">O1G21_07000</name>
</gene>